<evidence type="ECO:0000313" key="2">
    <source>
        <dbReference type="Proteomes" id="UP000196331"/>
    </source>
</evidence>
<dbReference type="Proteomes" id="UP000196331">
    <property type="component" value="Unassembled WGS sequence"/>
</dbReference>
<dbReference type="AlphaFoldDB" id="A0A1R4I4S5"/>
<evidence type="ECO:0000313" key="1">
    <source>
        <dbReference type="EMBL" id="SJN14815.1"/>
    </source>
</evidence>
<comment type="caution">
    <text evidence="1">The sequence shown here is derived from an EMBL/GenBank/DDBJ whole genome shotgun (WGS) entry which is preliminary data.</text>
</comment>
<dbReference type="PANTHER" id="PTHR47515:SF1">
    <property type="entry name" value="BLR2054 PROTEIN"/>
    <property type="match status" value="1"/>
</dbReference>
<proteinExistence type="predicted"/>
<reference evidence="1 2" key="1">
    <citation type="submission" date="2017-02" db="EMBL/GenBank/DDBJ databases">
        <authorList>
            <person name="Dridi B."/>
        </authorList>
    </citation>
    <scope>NUCLEOTIDE SEQUENCE [LARGE SCALE GENOMIC DNA]</scope>
    <source>
        <strain evidence="1 2">JB380</strain>
    </source>
</reference>
<accession>A0A1R4I4S5</accession>
<organism evidence="1 2">
    <name type="scientific">Halomonas citrativorans</name>
    <dbReference type="NCBI Taxonomy" id="2742612"/>
    <lineage>
        <taxon>Bacteria</taxon>
        <taxon>Pseudomonadati</taxon>
        <taxon>Pseudomonadota</taxon>
        <taxon>Gammaproteobacteria</taxon>
        <taxon>Oceanospirillales</taxon>
        <taxon>Halomonadaceae</taxon>
        <taxon>Halomonas</taxon>
    </lineage>
</organism>
<protein>
    <submittedName>
        <fullName evidence="1">Mobile element protein</fullName>
    </submittedName>
</protein>
<gene>
    <name evidence="1" type="ORF">CZ787_17030</name>
</gene>
<name>A0A1R4I4S5_9GAMM</name>
<dbReference type="PANTHER" id="PTHR47515">
    <property type="entry name" value="LOW CALCIUM RESPONSE LOCUS PROTEIN T"/>
    <property type="match status" value="1"/>
</dbReference>
<dbReference type="EMBL" id="FUKM01000057">
    <property type="protein sequence ID" value="SJN14815.1"/>
    <property type="molecule type" value="Genomic_DNA"/>
</dbReference>
<sequence>MVTPTTRKAAARHLVDCYQVSERSACQLVGISRTEYRYQALDKQDDALRARLQELATQQSAYGYLLLHALLKAEGLVINRK</sequence>